<sequence>MKNNRKVVLVGDGAVGSSFAFTLLQTTTVDEMVVVDLNEEHAQGDVIDLQDTLPSPAPTDFRTGTYADATDADIVVITAGVPRKPGETRLDLVNKNVKILESIVNPVVESGFKGTFVVSSNPVDILTTITQRLSGFPKNRVIGTGTSLDTARLRVIIAKELGMSTKGINAMVMGEHGDSSFVNFDEATINGKPLREFPNMDNAGHLNEIEKEVKGRGGEIISKKGATFYGVAVNLTKICQAILNDADVVLPISAPMNGQYGLSDIYIGSPAVINASGVQEVIEYPLSDRELEKMHTSADKLNEVLVNAK</sequence>
<proteinExistence type="predicted"/>
<accession>A0ACD5DG88</accession>
<dbReference type="Proteomes" id="UP001149860">
    <property type="component" value="Chromosome"/>
</dbReference>
<evidence type="ECO:0000313" key="2">
    <source>
        <dbReference type="Proteomes" id="UP001149860"/>
    </source>
</evidence>
<reference evidence="1" key="1">
    <citation type="submission" date="2024-08" db="EMBL/GenBank/DDBJ databases">
        <title>Lentilactobacillus sp. nov., isolated from tree bark.</title>
        <authorList>
            <person name="Phuengjayaem S."/>
            <person name="Tanasupawat S."/>
        </authorList>
    </citation>
    <scope>NUCLEOTIDE SEQUENCE</scope>
    <source>
        <strain evidence="1">SPB1-3</strain>
    </source>
</reference>
<name>A0ACD5DG88_9LACO</name>
<organism evidence="1 2">
    <name type="scientific">Lentilactobacillus terminaliae</name>
    <dbReference type="NCBI Taxonomy" id="3003483"/>
    <lineage>
        <taxon>Bacteria</taxon>
        <taxon>Bacillati</taxon>
        <taxon>Bacillota</taxon>
        <taxon>Bacilli</taxon>
        <taxon>Lactobacillales</taxon>
        <taxon>Lactobacillaceae</taxon>
        <taxon>Lentilactobacillus</taxon>
    </lineage>
</organism>
<keyword evidence="2" id="KW-1185">Reference proteome</keyword>
<evidence type="ECO:0000313" key="1">
    <source>
        <dbReference type="EMBL" id="XFD40158.1"/>
    </source>
</evidence>
<dbReference type="EC" id="1.1.1.27" evidence="1"/>
<keyword evidence="1" id="KW-0560">Oxidoreductase</keyword>
<gene>
    <name evidence="1" type="ORF">O0236_002260</name>
</gene>
<dbReference type="EMBL" id="CP168151">
    <property type="protein sequence ID" value="XFD40158.1"/>
    <property type="molecule type" value="Genomic_DNA"/>
</dbReference>
<protein>
    <submittedName>
        <fullName evidence="1">L-lactate dehydrogenase</fullName>
        <ecNumber evidence="1">1.1.1.27</ecNumber>
    </submittedName>
</protein>